<dbReference type="AlphaFoldDB" id="A0A7R9GEW2"/>
<sequence length="101" mass="11029">MSTIGFGDIVPEHEKFMMASFVYLLFGLALTSMCINVVQESISSAFSDASEKLRAAIGMNLEAMEDEDGTTDDENLDEEKGTRKKSKSTAPSNSRRPSKAD</sequence>
<evidence type="ECO:0000256" key="8">
    <source>
        <dbReference type="SAM" id="MobiDB-lite"/>
    </source>
</evidence>
<keyword evidence="2" id="KW-0813">Transport</keyword>
<keyword evidence="6 9" id="KW-0472">Membrane</keyword>
<proteinExistence type="predicted"/>
<evidence type="ECO:0000256" key="3">
    <source>
        <dbReference type="ARBA" id="ARBA00022692"/>
    </source>
</evidence>
<feature type="compositionally biased region" description="Acidic residues" evidence="8">
    <location>
        <begin position="63"/>
        <end position="77"/>
    </location>
</feature>
<dbReference type="SUPFAM" id="SSF81324">
    <property type="entry name" value="Voltage-gated potassium channels"/>
    <property type="match status" value="1"/>
</dbReference>
<evidence type="ECO:0000256" key="7">
    <source>
        <dbReference type="ARBA" id="ARBA00023303"/>
    </source>
</evidence>
<evidence type="ECO:0000256" key="4">
    <source>
        <dbReference type="ARBA" id="ARBA00022989"/>
    </source>
</evidence>
<dbReference type="PANTHER" id="PTHR11003">
    <property type="entry name" value="POTASSIUM CHANNEL, SUBFAMILY K"/>
    <property type="match status" value="1"/>
</dbReference>
<dbReference type="OrthoDB" id="6331702at2759"/>
<evidence type="ECO:0000313" key="11">
    <source>
        <dbReference type="EMBL" id="CAD7279914.1"/>
    </source>
</evidence>
<name>A0A7R9GEW2_9CRUS</name>
<keyword evidence="7" id="KW-0407">Ion channel</keyword>
<evidence type="ECO:0000259" key="10">
    <source>
        <dbReference type="Pfam" id="PF07885"/>
    </source>
</evidence>
<evidence type="ECO:0000256" key="5">
    <source>
        <dbReference type="ARBA" id="ARBA00023065"/>
    </source>
</evidence>
<dbReference type="GO" id="GO:0015271">
    <property type="term" value="F:outward rectifier potassium channel activity"/>
    <property type="evidence" value="ECO:0007669"/>
    <property type="project" value="TreeGrafter"/>
</dbReference>
<protein>
    <recommendedName>
        <fullName evidence="10">Potassium channel domain-containing protein</fullName>
    </recommendedName>
</protein>
<dbReference type="GO" id="GO:0030322">
    <property type="term" value="P:stabilization of membrane potential"/>
    <property type="evidence" value="ECO:0007669"/>
    <property type="project" value="TreeGrafter"/>
</dbReference>
<evidence type="ECO:0000256" key="2">
    <source>
        <dbReference type="ARBA" id="ARBA00022448"/>
    </source>
</evidence>
<organism evidence="11">
    <name type="scientific">Notodromas monacha</name>
    <dbReference type="NCBI Taxonomy" id="399045"/>
    <lineage>
        <taxon>Eukaryota</taxon>
        <taxon>Metazoa</taxon>
        <taxon>Ecdysozoa</taxon>
        <taxon>Arthropoda</taxon>
        <taxon>Crustacea</taxon>
        <taxon>Oligostraca</taxon>
        <taxon>Ostracoda</taxon>
        <taxon>Podocopa</taxon>
        <taxon>Podocopida</taxon>
        <taxon>Cypridocopina</taxon>
        <taxon>Cypridoidea</taxon>
        <taxon>Cyprididae</taxon>
        <taxon>Notodromas</taxon>
    </lineage>
</organism>
<keyword evidence="4 9" id="KW-1133">Transmembrane helix</keyword>
<gene>
    <name evidence="11" type="ORF">NMOB1V02_LOCUS7578</name>
</gene>
<accession>A0A7R9GEW2</accession>
<reference evidence="11" key="1">
    <citation type="submission" date="2020-11" db="EMBL/GenBank/DDBJ databases">
        <authorList>
            <person name="Tran Van P."/>
        </authorList>
    </citation>
    <scope>NUCLEOTIDE SEQUENCE</scope>
</reference>
<evidence type="ECO:0000313" key="12">
    <source>
        <dbReference type="Proteomes" id="UP000678499"/>
    </source>
</evidence>
<dbReference type="EMBL" id="OA883888">
    <property type="protein sequence ID" value="CAD7279914.1"/>
    <property type="molecule type" value="Genomic_DNA"/>
</dbReference>
<comment type="subcellular location">
    <subcellularLocation>
        <location evidence="1">Membrane</location>
        <topology evidence="1">Multi-pass membrane protein</topology>
    </subcellularLocation>
</comment>
<evidence type="ECO:0000256" key="6">
    <source>
        <dbReference type="ARBA" id="ARBA00023136"/>
    </source>
</evidence>
<feature type="domain" description="Potassium channel" evidence="10">
    <location>
        <begin position="1"/>
        <end position="42"/>
    </location>
</feature>
<dbReference type="EMBL" id="CAJPEX010001851">
    <property type="protein sequence ID" value="CAG0920066.1"/>
    <property type="molecule type" value="Genomic_DNA"/>
</dbReference>
<dbReference type="InterPro" id="IPR013099">
    <property type="entry name" value="K_chnl_dom"/>
</dbReference>
<keyword evidence="3 9" id="KW-0812">Transmembrane</keyword>
<keyword evidence="5" id="KW-0406">Ion transport</keyword>
<evidence type="ECO:0000256" key="9">
    <source>
        <dbReference type="SAM" id="Phobius"/>
    </source>
</evidence>
<feature type="region of interest" description="Disordered" evidence="8">
    <location>
        <begin position="61"/>
        <end position="101"/>
    </location>
</feature>
<dbReference type="GO" id="GO:0005886">
    <property type="term" value="C:plasma membrane"/>
    <property type="evidence" value="ECO:0007669"/>
    <property type="project" value="TreeGrafter"/>
</dbReference>
<dbReference type="GO" id="GO:0022841">
    <property type="term" value="F:potassium ion leak channel activity"/>
    <property type="evidence" value="ECO:0007669"/>
    <property type="project" value="TreeGrafter"/>
</dbReference>
<feature type="transmembrane region" description="Helical" evidence="9">
    <location>
        <begin position="16"/>
        <end position="38"/>
    </location>
</feature>
<dbReference type="Pfam" id="PF07885">
    <property type="entry name" value="Ion_trans_2"/>
    <property type="match status" value="1"/>
</dbReference>
<keyword evidence="12" id="KW-1185">Reference proteome</keyword>
<dbReference type="InterPro" id="IPR003280">
    <property type="entry name" value="2pore_dom_K_chnl"/>
</dbReference>
<dbReference type="PANTHER" id="PTHR11003:SF335">
    <property type="entry name" value="POTASSIUM CHANNEL DOMAIN-CONTAINING PROTEIN"/>
    <property type="match status" value="1"/>
</dbReference>
<evidence type="ECO:0000256" key="1">
    <source>
        <dbReference type="ARBA" id="ARBA00004141"/>
    </source>
</evidence>
<dbReference type="Gene3D" id="1.10.287.70">
    <property type="match status" value="1"/>
</dbReference>
<dbReference type="Proteomes" id="UP000678499">
    <property type="component" value="Unassembled WGS sequence"/>
</dbReference>